<name>A0A0M3UGD1_9MICC</name>
<dbReference type="KEGG" id="aaq:AOC05_09920"/>
<evidence type="ECO:0000256" key="1">
    <source>
        <dbReference type="SAM" id="MobiDB-lite"/>
    </source>
</evidence>
<protein>
    <submittedName>
        <fullName evidence="2">Uncharacterized protein</fullName>
    </submittedName>
</protein>
<accession>A0A0M3UGD1</accession>
<organism evidence="2 3">
    <name type="scientific">Arthrobacter alpinus</name>
    <dbReference type="NCBI Taxonomy" id="656366"/>
    <lineage>
        <taxon>Bacteria</taxon>
        <taxon>Bacillati</taxon>
        <taxon>Actinomycetota</taxon>
        <taxon>Actinomycetes</taxon>
        <taxon>Micrococcales</taxon>
        <taxon>Micrococcaceae</taxon>
        <taxon>Arthrobacter</taxon>
    </lineage>
</organism>
<dbReference type="PATRIC" id="fig|656366.3.peg.2143"/>
<feature type="region of interest" description="Disordered" evidence="1">
    <location>
        <begin position="1"/>
        <end position="27"/>
    </location>
</feature>
<evidence type="ECO:0000313" key="3">
    <source>
        <dbReference type="Proteomes" id="UP000062833"/>
    </source>
</evidence>
<gene>
    <name evidence="2" type="ORF">AOC05_09920</name>
</gene>
<keyword evidence="3" id="KW-1185">Reference proteome</keyword>
<reference evidence="3" key="1">
    <citation type="submission" date="2015-09" db="EMBL/GenBank/DDBJ databases">
        <title>Complete genome of Arthrobacter alpinus strain R3.8.</title>
        <authorList>
            <person name="See-Too W.S."/>
            <person name="Chan K.G."/>
        </authorList>
    </citation>
    <scope>NUCLEOTIDE SEQUENCE [LARGE SCALE GENOMIC DNA]</scope>
    <source>
        <strain evidence="3">R3.8</strain>
    </source>
</reference>
<evidence type="ECO:0000313" key="2">
    <source>
        <dbReference type="EMBL" id="ALE92549.1"/>
    </source>
</evidence>
<proteinExistence type="predicted"/>
<dbReference type="EMBL" id="CP012677">
    <property type="protein sequence ID" value="ALE92549.1"/>
    <property type="molecule type" value="Genomic_DNA"/>
</dbReference>
<dbReference type="Proteomes" id="UP000062833">
    <property type="component" value="Chromosome"/>
</dbReference>
<dbReference type="AlphaFoldDB" id="A0A0M3UGD1"/>
<sequence length="66" mass="7261">MHSVASTDRHANIFNPGGFLPPKSYRDKTGTRLSVGRDLSLASFLRLGLKPLKVEQTQLIDTPPIT</sequence>